<evidence type="ECO:0000256" key="8">
    <source>
        <dbReference type="SAM" id="MobiDB-lite"/>
    </source>
</evidence>
<comment type="subcellular location">
    <subcellularLocation>
        <location evidence="1">Nucleus</location>
    </subcellularLocation>
</comment>
<dbReference type="GO" id="GO:0005634">
    <property type="term" value="C:nucleus"/>
    <property type="evidence" value="ECO:0007669"/>
    <property type="project" value="UniProtKB-SubCell"/>
</dbReference>
<keyword evidence="3" id="KW-0863">Zinc-finger</keyword>
<feature type="domain" description="BED-type" evidence="9">
    <location>
        <begin position="99"/>
        <end position="144"/>
    </location>
</feature>
<dbReference type="GO" id="GO:0003677">
    <property type="term" value="F:DNA binding"/>
    <property type="evidence" value="ECO:0007669"/>
    <property type="project" value="InterPro"/>
</dbReference>
<keyword evidence="7" id="KW-0539">Nucleus</keyword>
<sequence>MTSQSIFKDLSNISITNRFENKASGNGKYSNQTTSSLSNTTTTCDDHHSSQADEAVVNNGSNVNHINKKLKISKHNILVTSKDDDLSISTNETLVVHKSKVWQYTTRCQNSNFSICLLCSDNKKISTNNGSTSTLRKHLVSKHKLYGLILSGDKRTRVASSMNDEKMQRFHELFINCIIRDGRTFNDFQKVGLKYALQQIIPGYEPPTRYAVVRRLKHLYKFYFKKLSDELASINDISITLDLWSNRHMRSFLVITGHYFSSNGFELKSTVFNFSAFNTHHKAVDIRQVLEMKLKELNILHKVIRVRVTSDDSSFTTSDNQQNGSEDIDYSDNDSNADQLDEVNQDFSTDDSDNEEAQQHYDSDDEDLLSNDGNEQIEDNWTCDIIDSSINIVYEQELITDVLKRCRALVSMVKRSTVITLYFDTERKKKTIKRNLCTDIKSRWNSTYVMIDSKAKQIQKLSNYELSGDDWNTLTALHYVLKPFYHATRVMSGREYPSIGLAFSLLIRTRNFLQSHSKKENLLVKKLKQLLLKQYLHYFENDHDQMDLLKFHSYFDPAGYATLIDSEKRSIEHSIKKILTDELLNASTSLIETSPISLVATTTTEGLYVTTFVYSSINLSNTDR</sequence>
<evidence type="ECO:0000256" key="3">
    <source>
        <dbReference type="ARBA" id="ARBA00022771"/>
    </source>
</evidence>
<proteinExistence type="predicted"/>
<feature type="region of interest" description="Disordered" evidence="8">
    <location>
        <begin position="313"/>
        <end position="373"/>
    </location>
</feature>
<evidence type="ECO:0000313" key="11">
    <source>
        <dbReference type="EMBL" id="CAF1477287.1"/>
    </source>
</evidence>
<dbReference type="AlphaFoldDB" id="A0A815MJE5"/>
<keyword evidence="4" id="KW-0862">Zinc</keyword>
<dbReference type="InterPro" id="IPR012337">
    <property type="entry name" value="RNaseH-like_sf"/>
</dbReference>
<feature type="region of interest" description="Disordered" evidence="8">
    <location>
        <begin position="21"/>
        <end position="50"/>
    </location>
</feature>
<dbReference type="GO" id="GO:0008270">
    <property type="term" value="F:zinc ion binding"/>
    <property type="evidence" value="ECO:0007669"/>
    <property type="project" value="UniProtKB-KW"/>
</dbReference>
<dbReference type="InterPro" id="IPR052035">
    <property type="entry name" value="ZnF_BED_domain_contain"/>
</dbReference>
<dbReference type="PANTHER" id="PTHR46481:SF10">
    <property type="entry name" value="ZINC FINGER BED DOMAIN-CONTAINING PROTEIN 39"/>
    <property type="match status" value="1"/>
</dbReference>
<evidence type="ECO:0000256" key="6">
    <source>
        <dbReference type="ARBA" id="ARBA00023163"/>
    </source>
</evidence>
<dbReference type="Proteomes" id="UP000663852">
    <property type="component" value="Unassembled WGS sequence"/>
</dbReference>
<reference evidence="10" key="1">
    <citation type="submission" date="2021-02" db="EMBL/GenBank/DDBJ databases">
        <authorList>
            <person name="Nowell W R."/>
        </authorList>
    </citation>
    <scope>NUCLEOTIDE SEQUENCE</scope>
</reference>
<protein>
    <recommendedName>
        <fullName evidence="9">BED-type domain-containing protein</fullName>
    </recommendedName>
</protein>
<gene>
    <name evidence="11" type="ORF">EDS130_LOCUS41197</name>
    <name evidence="10" type="ORF">XAT740_LOCUS35397</name>
</gene>
<dbReference type="EMBL" id="CAJNOR010003542">
    <property type="protein sequence ID" value="CAF1424086.1"/>
    <property type="molecule type" value="Genomic_DNA"/>
</dbReference>
<evidence type="ECO:0000256" key="1">
    <source>
        <dbReference type="ARBA" id="ARBA00004123"/>
    </source>
</evidence>
<dbReference type="EMBL" id="CAJNOJ010000530">
    <property type="protein sequence ID" value="CAF1477287.1"/>
    <property type="molecule type" value="Genomic_DNA"/>
</dbReference>
<comment type="caution">
    <text evidence="10">The sequence shown here is derived from an EMBL/GenBank/DDBJ whole genome shotgun (WGS) entry which is preliminary data.</text>
</comment>
<dbReference type="Proteomes" id="UP000663828">
    <property type="component" value="Unassembled WGS sequence"/>
</dbReference>
<dbReference type="Pfam" id="PF02892">
    <property type="entry name" value="zf-BED"/>
    <property type="match status" value="1"/>
</dbReference>
<evidence type="ECO:0000313" key="12">
    <source>
        <dbReference type="Proteomes" id="UP000663828"/>
    </source>
</evidence>
<evidence type="ECO:0000256" key="5">
    <source>
        <dbReference type="ARBA" id="ARBA00023015"/>
    </source>
</evidence>
<keyword evidence="6" id="KW-0804">Transcription</keyword>
<keyword evidence="2" id="KW-0479">Metal-binding</keyword>
<dbReference type="InterPro" id="IPR003656">
    <property type="entry name" value="Znf_BED"/>
</dbReference>
<feature type="compositionally biased region" description="Low complexity" evidence="8">
    <location>
        <begin position="30"/>
        <end position="43"/>
    </location>
</feature>
<keyword evidence="5" id="KW-0805">Transcription regulation</keyword>
<dbReference type="SUPFAM" id="SSF53098">
    <property type="entry name" value="Ribonuclease H-like"/>
    <property type="match status" value="1"/>
</dbReference>
<dbReference type="OrthoDB" id="10046441at2759"/>
<evidence type="ECO:0000256" key="7">
    <source>
        <dbReference type="ARBA" id="ARBA00023242"/>
    </source>
</evidence>
<accession>A0A815MJE5</accession>
<dbReference type="SMART" id="SM00614">
    <property type="entry name" value="ZnF_BED"/>
    <property type="match status" value="1"/>
</dbReference>
<evidence type="ECO:0000313" key="10">
    <source>
        <dbReference type="EMBL" id="CAF1424086.1"/>
    </source>
</evidence>
<name>A0A815MJE5_ADIRI</name>
<evidence type="ECO:0000256" key="4">
    <source>
        <dbReference type="ARBA" id="ARBA00022833"/>
    </source>
</evidence>
<evidence type="ECO:0000256" key="2">
    <source>
        <dbReference type="ARBA" id="ARBA00022723"/>
    </source>
</evidence>
<organism evidence="10 12">
    <name type="scientific">Adineta ricciae</name>
    <name type="common">Rotifer</name>
    <dbReference type="NCBI Taxonomy" id="249248"/>
    <lineage>
        <taxon>Eukaryota</taxon>
        <taxon>Metazoa</taxon>
        <taxon>Spiralia</taxon>
        <taxon>Gnathifera</taxon>
        <taxon>Rotifera</taxon>
        <taxon>Eurotatoria</taxon>
        <taxon>Bdelloidea</taxon>
        <taxon>Adinetida</taxon>
        <taxon>Adinetidae</taxon>
        <taxon>Adineta</taxon>
    </lineage>
</organism>
<feature type="compositionally biased region" description="Acidic residues" evidence="8">
    <location>
        <begin position="339"/>
        <end position="356"/>
    </location>
</feature>
<evidence type="ECO:0000259" key="9">
    <source>
        <dbReference type="Pfam" id="PF02892"/>
    </source>
</evidence>
<keyword evidence="12" id="KW-1185">Reference proteome</keyword>
<dbReference type="PANTHER" id="PTHR46481">
    <property type="entry name" value="ZINC FINGER BED DOMAIN-CONTAINING PROTEIN 4"/>
    <property type="match status" value="1"/>
</dbReference>